<proteinExistence type="predicted"/>
<sequence>MTKHICFEDKSHMFCQKLFYTDFLYTFFYKFIPSAGQIEKYIIKGKLKAESNCMR</sequence>
<reference evidence="1 2" key="1">
    <citation type="submission" date="2013-04" db="EMBL/GenBank/DDBJ databases">
        <title>The Genome Sequence of Parabacteroides goldsteinii DSM 19448.</title>
        <authorList>
            <consortium name="The Broad Institute Genomics Platform"/>
            <person name="Earl A."/>
            <person name="Ward D."/>
            <person name="Feldgarden M."/>
            <person name="Gevers D."/>
            <person name="Martens E."/>
            <person name="Sakamoto M."/>
            <person name="Benno Y."/>
            <person name="Song Y."/>
            <person name="Liu C."/>
            <person name="Lee J."/>
            <person name="Bolanos M."/>
            <person name="Vaisanen M.L."/>
            <person name="Finegold S.M."/>
            <person name="Walker B."/>
            <person name="Young S."/>
            <person name="Zeng Q."/>
            <person name="Gargeya S."/>
            <person name="Fitzgerald M."/>
            <person name="Haas B."/>
            <person name="Abouelleil A."/>
            <person name="Allen A.W."/>
            <person name="Alvarado L."/>
            <person name="Arachchi H.M."/>
            <person name="Berlin A.M."/>
            <person name="Chapman S.B."/>
            <person name="Gainer-Dewar J."/>
            <person name="Goldberg J."/>
            <person name="Griggs A."/>
            <person name="Gujja S."/>
            <person name="Hansen M."/>
            <person name="Howarth C."/>
            <person name="Imamovic A."/>
            <person name="Ireland A."/>
            <person name="Larimer J."/>
            <person name="McCowan C."/>
            <person name="Murphy C."/>
            <person name="Pearson M."/>
            <person name="Poon T.W."/>
            <person name="Priest M."/>
            <person name="Roberts A."/>
            <person name="Saif S."/>
            <person name="Shea T."/>
            <person name="Sisk P."/>
            <person name="Sykes S."/>
            <person name="Wortman J."/>
            <person name="Nusbaum C."/>
            <person name="Birren B."/>
        </authorList>
    </citation>
    <scope>NUCLEOTIDE SEQUENCE [LARGE SCALE GENOMIC DNA]</scope>
    <source>
        <strain evidence="1 2">DSM 19448</strain>
    </source>
</reference>
<gene>
    <name evidence="1" type="ORF">HMPREF1535_03905</name>
</gene>
<dbReference type="Proteomes" id="UP000033047">
    <property type="component" value="Unassembled WGS sequence"/>
</dbReference>
<comment type="caution">
    <text evidence="1">The sequence shown here is derived from an EMBL/GenBank/DDBJ whole genome shotgun (WGS) entry which is preliminary data.</text>
</comment>
<evidence type="ECO:0000313" key="2">
    <source>
        <dbReference type="Proteomes" id="UP000033047"/>
    </source>
</evidence>
<dbReference type="HOGENOM" id="CLU_3028079_0_0_10"/>
<organism evidence="1 2">
    <name type="scientific">Parabacteroides goldsteinii DSM 19448 = WAL 12034</name>
    <dbReference type="NCBI Taxonomy" id="927665"/>
    <lineage>
        <taxon>Bacteria</taxon>
        <taxon>Pseudomonadati</taxon>
        <taxon>Bacteroidota</taxon>
        <taxon>Bacteroidia</taxon>
        <taxon>Bacteroidales</taxon>
        <taxon>Tannerellaceae</taxon>
        <taxon>Parabacteroides</taxon>
    </lineage>
</organism>
<dbReference type="EMBL" id="AQHV01000021">
    <property type="protein sequence ID" value="KKB48677.1"/>
    <property type="molecule type" value="Genomic_DNA"/>
</dbReference>
<name>A0A0F5IU27_9BACT</name>
<dbReference type="PATRIC" id="fig|927665.4.peg.4013"/>
<evidence type="ECO:0000313" key="1">
    <source>
        <dbReference type="EMBL" id="KKB48677.1"/>
    </source>
</evidence>
<dbReference type="AlphaFoldDB" id="A0A0F5IU27"/>
<protein>
    <submittedName>
        <fullName evidence="1">Uncharacterized protein</fullName>
    </submittedName>
</protein>
<accession>A0A0F5IU27</accession>